<name>A0A167TMW5_9AGAM</name>
<evidence type="ECO:0000256" key="8">
    <source>
        <dbReference type="SAM" id="Phobius"/>
    </source>
</evidence>
<dbReference type="EMBL" id="KV418165">
    <property type="protein sequence ID" value="KZP03103.1"/>
    <property type="molecule type" value="Genomic_DNA"/>
</dbReference>
<dbReference type="PANTHER" id="PTHR33577:SF18">
    <property type="entry name" value="HEME HALOPEROXIDASE FAMILY PROFILE DOMAIN-CONTAINING PROTEIN"/>
    <property type="match status" value="1"/>
</dbReference>
<keyword evidence="4" id="KW-0479">Metal-binding</keyword>
<feature type="transmembrane region" description="Helical" evidence="8">
    <location>
        <begin position="6"/>
        <end position="30"/>
    </location>
</feature>
<feature type="domain" description="Heme haloperoxidase family profile" evidence="9">
    <location>
        <begin position="49"/>
        <end position="255"/>
    </location>
</feature>
<comment type="similarity">
    <text evidence="7">Belongs to the chloroperoxidase family.</text>
</comment>
<evidence type="ECO:0000256" key="5">
    <source>
        <dbReference type="ARBA" id="ARBA00023002"/>
    </source>
</evidence>
<accession>A0A167TMW5</accession>
<dbReference type="STRING" id="436010.A0A167TMW5"/>
<evidence type="ECO:0000259" key="9">
    <source>
        <dbReference type="PROSITE" id="PS51405"/>
    </source>
</evidence>
<evidence type="ECO:0000256" key="7">
    <source>
        <dbReference type="ARBA" id="ARBA00025795"/>
    </source>
</evidence>
<keyword evidence="8" id="KW-0812">Transmembrane</keyword>
<keyword evidence="6" id="KW-0408">Iron</keyword>
<reference evidence="10 11" key="1">
    <citation type="journal article" date="2016" name="Mol. Biol. Evol.">
        <title>Comparative Genomics of Early-Diverging Mushroom-Forming Fungi Provides Insights into the Origins of Lignocellulose Decay Capabilities.</title>
        <authorList>
            <person name="Nagy L.G."/>
            <person name="Riley R."/>
            <person name="Tritt A."/>
            <person name="Adam C."/>
            <person name="Daum C."/>
            <person name="Floudas D."/>
            <person name="Sun H."/>
            <person name="Yadav J.S."/>
            <person name="Pangilinan J."/>
            <person name="Larsson K.H."/>
            <person name="Matsuura K."/>
            <person name="Barry K."/>
            <person name="Labutti K."/>
            <person name="Kuo R."/>
            <person name="Ohm R.A."/>
            <person name="Bhattacharya S.S."/>
            <person name="Shirouzu T."/>
            <person name="Yoshinaga Y."/>
            <person name="Martin F.M."/>
            <person name="Grigoriev I.V."/>
            <person name="Hibbett D.S."/>
        </authorList>
    </citation>
    <scope>NUCLEOTIDE SEQUENCE [LARGE SCALE GENOMIC DNA]</scope>
    <source>
        <strain evidence="10 11">CBS 109695</strain>
    </source>
</reference>
<evidence type="ECO:0000256" key="6">
    <source>
        <dbReference type="ARBA" id="ARBA00023004"/>
    </source>
</evidence>
<keyword evidence="8" id="KW-0472">Membrane</keyword>
<keyword evidence="11" id="KW-1185">Reference proteome</keyword>
<dbReference type="Proteomes" id="UP000076532">
    <property type="component" value="Unassembled WGS sequence"/>
</dbReference>
<keyword evidence="8" id="KW-1133">Transmembrane helix</keyword>
<keyword evidence="3" id="KW-0349">Heme</keyword>
<organism evidence="10 11">
    <name type="scientific">Athelia psychrophila</name>
    <dbReference type="NCBI Taxonomy" id="1759441"/>
    <lineage>
        <taxon>Eukaryota</taxon>
        <taxon>Fungi</taxon>
        <taxon>Dikarya</taxon>
        <taxon>Basidiomycota</taxon>
        <taxon>Agaricomycotina</taxon>
        <taxon>Agaricomycetes</taxon>
        <taxon>Agaricomycetidae</taxon>
        <taxon>Atheliales</taxon>
        <taxon>Atheliaceae</taxon>
        <taxon>Athelia</taxon>
    </lineage>
</organism>
<dbReference type="InterPro" id="IPR036851">
    <property type="entry name" value="Chloroperoxidase-like_sf"/>
</dbReference>
<dbReference type="PROSITE" id="PS51405">
    <property type="entry name" value="HEME_HALOPEROXIDASE"/>
    <property type="match status" value="1"/>
</dbReference>
<dbReference type="GO" id="GO:0046872">
    <property type="term" value="F:metal ion binding"/>
    <property type="evidence" value="ECO:0007669"/>
    <property type="project" value="UniProtKB-KW"/>
</dbReference>
<dbReference type="OrthoDB" id="407298at2759"/>
<dbReference type="PANTHER" id="PTHR33577">
    <property type="entry name" value="STERIGMATOCYSTIN BIOSYNTHESIS PEROXIDASE STCC-RELATED"/>
    <property type="match status" value="1"/>
</dbReference>
<evidence type="ECO:0000256" key="4">
    <source>
        <dbReference type="ARBA" id="ARBA00022723"/>
    </source>
</evidence>
<proteinExistence type="inferred from homology"/>
<sequence>MGILDSLVNLLVTIYVFSLDGLLVIGNLLLPNRAPGMVVPEGHPGFGGKWPEYIPPKEGDSRSSCPGINAMANHGIIARDGRNISFVELTRTVQATYNFAPTFSFFLPNYAARFMHRSYSTGTFDLHELDKHNEIEHDASLMREDAYLEPDQSKIAPPLVEDLLARASGPSGELTAKDIADAMSQRIADCEAENPEFTTNVLHRLFGAGNASMMMSLFGGSVPDLRALLLEERFLDGWLPTDASRYGLTLGAFNVPAIRLLFDTTIAYAGAHLNDRSKATSMISDALLSSLGAERSIGLGLGHIWGGSSLQDRAAQRASGIVFTIGIPGSISV</sequence>
<evidence type="ECO:0000313" key="10">
    <source>
        <dbReference type="EMBL" id="KZP03103.1"/>
    </source>
</evidence>
<keyword evidence="5" id="KW-0560">Oxidoreductase</keyword>
<comment type="cofactor">
    <cofactor evidence="1">
        <name>heme b</name>
        <dbReference type="ChEBI" id="CHEBI:60344"/>
    </cofactor>
</comment>
<gene>
    <name evidence="10" type="ORF">FIBSPDRAFT_941680</name>
</gene>
<evidence type="ECO:0000256" key="3">
    <source>
        <dbReference type="ARBA" id="ARBA00022617"/>
    </source>
</evidence>
<evidence type="ECO:0000313" key="11">
    <source>
        <dbReference type="Proteomes" id="UP000076532"/>
    </source>
</evidence>
<dbReference type="AlphaFoldDB" id="A0A167TMW5"/>
<protein>
    <submittedName>
        <fullName evidence="10">Cloroperoxidase</fullName>
    </submittedName>
</protein>
<dbReference type="GO" id="GO:0004601">
    <property type="term" value="F:peroxidase activity"/>
    <property type="evidence" value="ECO:0007669"/>
    <property type="project" value="UniProtKB-KW"/>
</dbReference>
<evidence type="ECO:0000256" key="1">
    <source>
        <dbReference type="ARBA" id="ARBA00001970"/>
    </source>
</evidence>
<dbReference type="Gene3D" id="1.10.489.10">
    <property type="entry name" value="Chloroperoxidase-like"/>
    <property type="match status" value="1"/>
</dbReference>
<evidence type="ECO:0000256" key="2">
    <source>
        <dbReference type="ARBA" id="ARBA00022559"/>
    </source>
</evidence>
<dbReference type="InterPro" id="IPR000028">
    <property type="entry name" value="Chloroperoxidase"/>
</dbReference>
<dbReference type="Pfam" id="PF01328">
    <property type="entry name" value="Peroxidase_2"/>
    <property type="match status" value="1"/>
</dbReference>
<dbReference type="SUPFAM" id="SSF47571">
    <property type="entry name" value="Cloroperoxidase"/>
    <property type="match status" value="1"/>
</dbReference>
<keyword evidence="2" id="KW-0575">Peroxidase</keyword>